<dbReference type="RefSeq" id="WP_377491905.1">
    <property type="nucleotide sequence ID" value="NZ_JBHUOX010000043.1"/>
</dbReference>
<name>A0ABW6C1G0_9BACT</name>
<accession>A0ABW6C1G0</accession>
<evidence type="ECO:0000313" key="2">
    <source>
        <dbReference type="Proteomes" id="UP001597641"/>
    </source>
</evidence>
<reference evidence="2" key="1">
    <citation type="journal article" date="2019" name="Int. J. Syst. Evol. Microbiol.">
        <title>The Global Catalogue of Microorganisms (GCM) 10K type strain sequencing project: providing services to taxonomists for standard genome sequencing and annotation.</title>
        <authorList>
            <consortium name="The Broad Institute Genomics Platform"/>
            <consortium name="The Broad Institute Genome Sequencing Center for Infectious Disease"/>
            <person name="Wu L."/>
            <person name="Ma J."/>
        </authorList>
    </citation>
    <scope>NUCLEOTIDE SEQUENCE [LARGE SCALE GENOMIC DNA]</scope>
    <source>
        <strain evidence="2">KCTC 23984</strain>
    </source>
</reference>
<dbReference type="PROSITE" id="PS51257">
    <property type="entry name" value="PROKAR_LIPOPROTEIN"/>
    <property type="match status" value="1"/>
</dbReference>
<proteinExistence type="predicted"/>
<sequence length="151" mass="16543">MKKLFLFPVLFFLVLTSCKDDEGDPAPLTVSEQIKGTWVTTKEESRYYDASGQVVHEETHQTETVLNFDGAKVTTTYASGGSGMLGTYTISKRGGKDYITLVNGSSSAEFEITAISGTSMRWSAEKDNAPYFDNGLKTADHAVTTIDYSKK</sequence>
<dbReference type="EMBL" id="JBHUOX010000043">
    <property type="protein sequence ID" value="MFD3003803.1"/>
    <property type="molecule type" value="Genomic_DNA"/>
</dbReference>
<dbReference type="Proteomes" id="UP001597641">
    <property type="component" value="Unassembled WGS sequence"/>
</dbReference>
<evidence type="ECO:0008006" key="3">
    <source>
        <dbReference type="Google" id="ProtNLM"/>
    </source>
</evidence>
<organism evidence="1 2">
    <name type="scientific">Pontibacter toksunensis</name>
    <dbReference type="NCBI Taxonomy" id="1332631"/>
    <lineage>
        <taxon>Bacteria</taxon>
        <taxon>Pseudomonadati</taxon>
        <taxon>Bacteroidota</taxon>
        <taxon>Cytophagia</taxon>
        <taxon>Cytophagales</taxon>
        <taxon>Hymenobacteraceae</taxon>
        <taxon>Pontibacter</taxon>
    </lineage>
</organism>
<keyword evidence="2" id="KW-1185">Reference proteome</keyword>
<evidence type="ECO:0000313" key="1">
    <source>
        <dbReference type="EMBL" id="MFD3003803.1"/>
    </source>
</evidence>
<comment type="caution">
    <text evidence="1">The sequence shown here is derived from an EMBL/GenBank/DDBJ whole genome shotgun (WGS) entry which is preliminary data.</text>
</comment>
<protein>
    <recommendedName>
        <fullName evidence="3">Lipocalin-like domain-containing protein</fullName>
    </recommendedName>
</protein>
<gene>
    <name evidence="1" type="ORF">ACFS7Z_25835</name>
</gene>